<feature type="transmembrane region" description="Helical" evidence="5">
    <location>
        <begin position="88"/>
        <end position="104"/>
    </location>
</feature>
<evidence type="ECO:0000313" key="7">
    <source>
        <dbReference type="EMBL" id="CDW83885.1"/>
    </source>
</evidence>
<dbReference type="GO" id="GO:0008270">
    <property type="term" value="F:zinc ion binding"/>
    <property type="evidence" value="ECO:0007669"/>
    <property type="project" value="UniProtKB-KW"/>
</dbReference>
<dbReference type="Pfam" id="PF13639">
    <property type="entry name" value="zf-RING_2"/>
    <property type="match status" value="1"/>
</dbReference>
<evidence type="ECO:0000313" key="8">
    <source>
        <dbReference type="Proteomes" id="UP000039865"/>
    </source>
</evidence>
<keyword evidence="5" id="KW-0812">Transmembrane</keyword>
<keyword evidence="5" id="KW-1133">Transmembrane helix</keyword>
<dbReference type="InterPro" id="IPR052788">
    <property type="entry name" value="RING-type_E3_ligase_ATL"/>
</dbReference>
<feature type="transmembrane region" description="Helical" evidence="5">
    <location>
        <begin position="47"/>
        <end position="68"/>
    </location>
</feature>
<dbReference type="PROSITE" id="PS50089">
    <property type="entry name" value="ZF_RING_2"/>
    <property type="match status" value="1"/>
</dbReference>
<dbReference type="SUPFAM" id="SSF57850">
    <property type="entry name" value="RING/U-box"/>
    <property type="match status" value="1"/>
</dbReference>
<feature type="transmembrane region" description="Helical" evidence="5">
    <location>
        <begin position="180"/>
        <end position="204"/>
    </location>
</feature>
<evidence type="ECO:0000256" key="3">
    <source>
        <dbReference type="ARBA" id="ARBA00022833"/>
    </source>
</evidence>
<keyword evidence="2 4" id="KW-0863">Zinc-finger</keyword>
<keyword evidence="8" id="KW-1185">Reference proteome</keyword>
<dbReference type="InParanoid" id="A0A078ANH3"/>
<organism evidence="7 8">
    <name type="scientific">Stylonychia lemnae</name>
    <name type="common">Ciliate</name>
    <dbReference type="NCBI Taxonomy" id="5949"/>
    <lineage>
        <taxon>Eukaryota</taxon>
        <taxon>Sar</taxon>
        <taxon>Alveolata</taxon>
        <taxon>Ciliophora</taxon>
        <taxon>Intramacronucleata</taxon>
        <taxon>Spirotrichea</taxon>
        <taxon>Stichotrichia</taxon>
        <taxon>Sporadotrichida</taxon>
        <taxon>Oxytrichidae</taxon>
        <taxon>Stylonychinae</taxon>
        <taxon>Stylonychia</taxon>
    </lineage>
</organism>
<evidence type="ECO:0000256" key="4">
    <source>
        <dbReference type="PROSITE-ProRule" id="PRU00175"/>
    </source>
</evidence>
<dbReference type="Gene3D" id="3.30.40.10">
    <property type="entry name" value="Zinc/RING finger domain, C3HC4 (zinc finger)"/>
    <property type="match status" value="1"/>
</dbReference>
<name>A0A078ANH3_STYLE</name>
<dbReference type="PANTHER" id="PTHR45798:SF97">
    <property type="entry name" value="ALCOHOL-SENSITIVE RING FINGER PROTEIN 1"/>
    <property type="match status" value="1"/>
</dbReference>
<keyword evidence="3" id="KW-0862">Zinc</keyword>
<dbReference type="CDD" id="cd16454">
    <property type="entry name" value="RING-H2_PA-TM-RING"/>
    <property type="match status" value="1"/>
</dbReference>
<dbReference type="Proteomes" id="UP000039865">
    <property type="component" value="Unassembled WGS sequence"/>
</dbReference>
<feature type="transmembrane region" description="Helical" evidence="5">
    <location>
        <begin position="139"/>
        <end position="160"/>
    </location>
</feature>
<keyword evidence="1" id="KW-0479">Metal-binding</keyword>
<dbReference type="PANTHER" id="PTHR45798">
    <property type="entry name" value="RING-H2 FINGER PROTEIN ATL61-RELATED-RELATED"/>
    <property type="match status" value="1"/>
</dbReference>
<keyword evidence="5" id="KW-0472">Membrane</keyword>
<protein>
    <submittedName>
        <fullName evidence="7">E3 ubiquitin-protein ligase rnf149</fullName>
    </submittedName>
</protein>
<dbReference type="AlphaFoldDB" id="A0A078ANH3"/>
<evidence type="ECO:0000259" key="6">
    <source>
        <dbReference type="PROSITE" id="PS50089"/>
    </source>
</evidence>
<evidence type="ECO:0000256" key="2">
    <source>
        <dbReference type="ARBA" id="ARBA00022771"/>
    </source>
</evidence>
<evidence type="ECO:0000256" key="5">
    <source>
        <dbReference type="SAM" id="Phobius"/>
    </source>
</evidence>
<dbReference type="InterPro" id="IPR013083">
    <property type="entry name" value="Znf_RING/FYVE/PHD"/>
</dbReference>
<sequence length="323" mass="37380">MPRIKSKKYLTVIRVNNTNSRVDSEVFHSVVESTDAKKIVKLEGFLFVYYVLYYLLMAILSFALFFTLDRDYETKYGFDSQLQYWYEIQQFLLLLSCVLIFFIARSSMKRPQVQYWIKSGGCCCSASIIVMPRSIIHKILVLIIEFANLGFGVFAIIVYFKNFNEIQTMLSSTKLIRLVVPSIAILDMLILVRMLTFVNLFFILPRLNSDNILTGRYKNEVKHKFPIVTLKQYQKQIMLKRSVSLDALNKQFICAICCEELKASDQIVVLSCNIKHFFNKNCIKKWLENHNTCPLCKEDVAFGGVINSTTESSQGSQQYQLSV</sequence>
<evidence type="ECO:0000256" key="1">
    <source>
        <dbReference type="ARBA" id="ARBA00022723"/>
    </source>
</evidence>
<dbReference type="InterPro" id="IPR001841">
    <property type="entry name" value="Znf_RING"/>
</dbReference>
<accession>A0A078ANH3</accession>
<dbReference type="OrthoDB" id="294268at2759"/>
<feature type="domain" description="RING-type" evidence="6">
    <location>
        <begin position="254"/>
        <end position="297"/>
    </location>
</feature>
<proteinExistence type="predicted"/>
<dbReference type="EMBL" id="CCKQ01012279">
    <property type="protein sequence ID" value="CDW83885.1"/>
    <property type="molecule type" value="Genomic_DNA"/>
</dbReference>
<reference evidence="7 8" key="1">
    <citation type="submission" date="2014-06" db="EMBL/GenBank/DDBJ databases">
        <authorList>
            <person name="Swart Estienne"/>
        </authorList>
    </citation>
    <scope>NUCLEOTIDE SEQUENCE [LARGE SCALE GENOMIC DNA]</scope>
    <source>
        <strain evidence="7 8">130c</strain>
    </source>
</reference>
<gene>
    <name evidence="7" type="primary">Contig5866.g6288</name>
    <name evidence="7" type="ORF">STYLEM_12938</name>
</gene>